<dbReference type="Proteomes" id="UP000199400">
    <property type="component" value="Unassembled WGS sequence"/>
</dbReference>
<sequence>MERRSGGQLRCRDGPATPGPEAWSGGCPDPFRAPDACAASRVAHQPKASLSDAQDLLRHKHMSTTDIYISHICKKTGSRRAAAILDLLIEEETGTGWHRAPEHA</sequence>
<feature type="compositionally biased region" description="Basic and acidic residues" evidence="1">
    <location>
        <begin position="1"/>
        <end position="13"/>
    </location>
</feature>
<evidence type="ECO:0000313" key="3">
    <source>
        <dbReference type="Proteomes" id="UP000199400"/>
    </source>
</evidence>
<name>A0A1I2IT18_9BACT</name>
<dbReference type="EMBL" id="FOMX01000083">
    <property type="protein sequence ID" value="SFF45414.1"/>
    <property type="molecule type" value="Genomic_DNA"/>
</dbReference>
<protein>
    <recommendedName>
        <fullName evidence="4">Phage integrase family protein</fullName>
    </recommendedName>
</protein>
<keyword evidence="3" id="KW-1185">Reference proteome</keyword>
<feature type="region of interest" description="Disordered" evidence="1">
    <location>
        <begin position="1"/>
        <end position="28"/>
    </location>
</feature>
<proteinExistence type="predicted"/>
<evidence type="ECO:0000313" key="2">
    <source>
        <dbReference type="EMBL" id="SFF45414.1"/>
    </source>
</evidence>
<organism evidence="2 3">
    <name type="scientific">Nannocystis exedens</name>
    <dbReference type="NCBI Taxonomy" id="54"/>
    <lineage>
        <taxon>Bacteria</taxon>
        <taxon>Pseudomonadati</taxon>
        <taxon>Myxococcota</taxon>
        <taxon>Polyangia</taxon>
        <taxon>Nannocystales</taxon>
        <taxon>Nannocystaceae</taxon>
        <taxon>Nannocystis</taxon>
    </lineage>
</organism>
<evidence type="ECO:0008006" key="4">
    <source>
        <dbReference type="Google" id="ProtNLM"/>
    </source>
</evidence>
<evidence type="ECO:0000256" key="1">
    <source>
        <dbReference type="SAM" id="MobiDB-lite"/>
    </source>
</evidence>
<gene>
    <name evidence="2" type="ORF">SAMN02745121_08955</name>
</gene>
<dbReference type="AlphaFoldDB" id="A0A1I2IT18"/>
<accession>A0A1I2IT18</accession>
<reference evidence="3" key="1">
    <citation type="submission" date="2016-10" db="EMBL/GenBank/DDBJ databases">
        <authorList>
            <person name="Varghese N."/>
            <person name="Submissions S."/>
        </authorList>
    </citation>
    <scope>NUCLEOTIDE SEQUENCE [LARGE SCALE GENOMIC DNA]</scope>
    <source>
        <strain evidence="3">ATCC 25963</strain>
    </source>
</reference>